<dbReference type="InterPro" id="IPR045341">
    <property type="entry name" value="DUF6532"/>
</dbReference>
<organism evidence="3 4">
    <name type="scientific">Favolaschia claudopus</name>
    <dbReference type="NCBI Taxonomy" id="2862362"/>
    <lineage>
        <taxon>Eukaryota</taxon>
        <taxon>Fungi</taxon>
        <taxon>Dikarya</taxon>
        <taxon>Basidiomycota</taxon>
        <taxon>Agaricomycotina</taxon>
        <taxon>Agaricomycetes</taxon>
        <taxon>Agaricomycetidae</taxon>
        <taxon>Agaricales</taxon>
        <taxon>Marasmiineae</taxon>
        <taxon>Mycenaceae</taxon>
        <taxon>Favolaschia</taxon>
    </lineage>
</organism>
<evidence type="ECO:0000313" key="4">
    <source>
        <dbReference type="Proteomes" id="UP001362999"/>
    </source>
</evidence>
<proteinExistence type="predicted"/>
<protein>
    <recommendedName>
        <fullName evidence="2">DUF6532 domain-containing protein</fullName>
    </recommendedName>
</protein>
<evidence type="ECO:0000256" key="1">
    <source>
        <dbReference type="SAM" id="MobiDB-lite"/>
    </source>
</evidence>
<feature type="compositionally biased region" description="Polar residues" evidence="1">
    <location>
        <begin position="18"/>
        <end position="47"/>
    </location>
</feature>
<feature type="region of interest" description="Disordered" evidence="1">
    <location>
        <begin position="163"/>
        <end position="208"/>
    </location>
</feature>
<sequence length="500" mass="58084">MSSGSVEMLSSCPPLHQTPPTAVSRLPTSAQPPLHNVSDTPQSQSITIYYLANDDGNEDSNAEDDDEEGHDDRRQKDEESTSDEEEDPFRHRRSKADGRNHSKKEDPSRRKRGAAPQKNVDERGKQVVQRDKNKAVAVLEAHQKKNRATKLPSTQRLEQHRLLQQGEDEGEEGESEEGEGEEDESEDDEEVSQGKGKKKRRTKKDPSTNPQVFGFYPANWVWVFQQVKDRLLVYLLHVELFPEFSSMESLFRKWFNTVIAQAEEQRKLKLKEWIPEYFHDYSDDMKLMLFNFRSNLRLRCKEEVVKVFHHRYLSLIELTEEDYEQMSSPPGQQEEIEAKIQKVKDVLVKNHAYHMDGKDSAGKHNNFMNAAIGDLAFALQKIGERPLYKEHSKKFKTYSLRYIAACATLLLNCIDEYLGYTGSHVKFQHTKYLPVYNKVVHDLENIEKNEYHWDKTSQRWQEWADKAAKQLQGNKNRSKMVGDDTERANDIFFAISLFLV</sequence>
<keyword evidence="4" id="KW-1185">Reference proteome</keyword>
<dbReference type="Proteomes" id="UP001362999">
    <property type="component" value="Unassembled WGS sequence"/>
</dbReference>
<feature type="compositionally biased region" description="Acidic residues" evidence="1">
    <location>
        <begin position="166"/>
        <end position="191"/>
    </location>
</feature>
<feature type="compositionally biased region" description="Acidic residues" evidence="1">
    <location>
        <begin position="55"/>
        <end position="69"/>
    </location>
</feature>
<feature type="compositionally biased region" description="Basic and acidic residues" evidence="1">
    <location>
        <begin position="95"/>
        <end position="108"/>
    </location>
</feature>
<accession>A0AAV9ZKA1</accession>
<dbReference type="AlphaFoldDB" id="A0AAV9ZKA1"/>
<evidence type="ECO:0000259" key="2">
    <source>
        <dbReference type="Pfam" id="PF20149"/>
    </source>
</evidence>
<dbReference type="Pfam" id="PF20149">
    <property type="entry name" value="DUF6532"/>
    <property type="match status" value="1"/>
</dbReference>
<reference evidence="3 4" key="1">
    <citation type="journal article" date="2024" name="J Genomics">
        <title>Draft genome sequencing and assembly of Favolaschia claudopus CIRM-BRFM 2984 isolated from oak limbs.</title>
        <authorList>
            <person name="Navarro D."/>
            <person name="Drula E."/>
            <person name="Chaduli D."/>
            <person name="Cazenave R."/>
            <person name="Ahrendt S."/>
            <person name="Wang J."/>
            <person name="Lipzen A."/>
            <person name="Daum C."/>
            <person name="Barry K."/>
            <person name="Grigoriev I.V."/>
            <person name="Favel A."/>
            <person name="Rosso M.N."/>
            <person name="Martin F."/>
        </authorList>
    </citation>
    <scope>NUCLEOTIDE SEQUENCE [LARGE SCALE GENOMIC DNA]</scope>
    <source>
        <strain evidence="3 4">CIRM-BRFM 2984</strain>
    </source>
</reference>
<dbReference type="EMBL" id="JAWWNJ010000136">
    <property type="protein sequence ID" value="KAK6984629.1"/>
    <property type="molecule type" value="Genomic_DNA"/>
</dbReference>
<evidence type="ECO:0000313" key="3">
    <source>
        <dbReference type="EMBL" id="KAK6984629.1"/>
    </source>
</evidence>
<name>A0AAV9ZKA1_9AGAR</name>
<feature type="compositionally biased region" description="Basic and acidic residues" evidence="1">
    <location>
        <begin position="70"/>
        <end position="79"/>
    </location>
</feature>
<comment type="caution">
    <text evidence="3">The sequence shown here is derived from an EMBL/GenBank/DDBJ whole genome shotgun (WGS) entry which is preliminary data.</text>
</comment>
<feature type="region of interest" description="Disordered" evidence="1">
    <location>
        <begin position="1"/>
        <end position="134"/>
    </location>
</feature>
<feature type="domain" description="DUF6532" evidence="2">
    <location>
        <begin position="234"/>
        <end position="446"/>
    </location>
</feature>
<feature type="compositionally biased region" description="Basic and acidic residues" evidence="1">
    <location>
        <begin position="119"/>
        <end position="134"/>
    </location>
</feature>
<gene>
    <name evidence="3" type="ORF">R3P38DRAFT_3452215</name>
</gene>